<name>A0A2A6K8X9_9HYPH</name>
<evidence type="ECO:0000313" key="6">
    <source>
        <dbReference type="Proteomes" id="UP000219914"/>
    </source>
</evidence>
<evidence type="ECO:0000313" key="5">
    <source>
        <dbReference type="EMBL" id="PDT21337.1"/>
    </source>
</evidence>
<evidence type="ECO:0000256" key="1">
    <source>
        <dbReference type="ARBA" id="ARBA00006484"/>
    </source>
</evidence>
<dbReference type="PRINTS" id="PR00081">
    <property type="entry name" value="GDHRDH"/>
</dbReference>
<evidence type="ECO:0000313" key="4">
    <source>
        <dbReference type="EMBL" id="MDR9777330.1"/>
    </source>
</evidence>
<dbReference type="Pfam" id="PF13561">
    <property type="entry name" value="adh_short_C2"/>
    <property type="match status" value="1"/>
</dbReference>
<comment type="similarity">
    <text evidence="1">Belongs to the short-chain dehydrogenases/reductases (SDR) family.</text>
</comment>
<dbReference type="SMART" id="SM00822">
    <property type="entry name" value="PKS_KR"/>
    <property type="match status" value="1"/>
</dbReference>
<proteinExistence type="inferred from homology"/>
<dbReference type="GO" id="GO:0006633">
    <property type="term" value="P:fatty acid biosynthetic process"/>
    <property type="evidence" value="ECO:0007669"/>
    <property type="project" value="TreeGrafter"/>
</dbReference>
<dbReference type="Proteomes" id="UP001268610">
    <property type="component" value="Unassembled WGS sequence"/>
</dbReference>
<dbReference type="Gene3D" id="3.40.50.720">
    <property type="entry name" value="NAD(P)-binding Rossmann-like Domain"/>
    <property type="match status" value="1"/>
</dbReference>
<dbReference type="Proteomes" id="UP000219914">
    <property type="component" value="Unassembled WGS sequence"/>
</dbReference>
<dbReference type="PRINTS" id="PR00080">
    <property type="entry name" value="SDRFAMILY"/>
</dbReference>
<keyword evidence="2 4" id="KW-0560">Oxidoreductase</keyword>
<sequence length="250" mass="26210">MKALEGKIAVITGGSSGIGLATAKRFVEEGAQVVIIGRREKALQEAAALIGKNVTTVVGDVSRLEDLDRLYATVKEKHGHIDILFANAGAGTVAPLGAATEAHFDQTFDVNVKGLFFTVQKALPLFKDGGSIILNSSVSNVMGLPAFSAYAASKAAVRSFSRSWTQELKDRNIRVNTMSPGAIETPALATTTGLTAEQAEEAVAQFASQIPMGRRGKPEEIAAALTFLASDESSYITGIDLAVDGGWAQV</sequence>
<dbReference type="PANTHER" id="PTHR42760:SF133">
    <property type="entry name" value="3-OXOACYL-[ACYL-CARRIER-PROTEIN] REDUCTASE"/>
    <property type="match status" value="1"/>
</dbReference>
<feature type="domain" description="Ketoreductase" evidence="3">
    <location>
        <begin position="7"/>
        <end position="189"/>
    </location>
</feature>
<dbReference type="SUPFAM" id="SSF51735">
    <property type="entry name" value="NAD(P)-binding Rossmann-fold domains"/>
    <property type="match status" value="1"/>
</dbReference>
<dbReference type="NCBIfam" id="NF005559">
    <property type="entry name" value="PRK07231.1"/>
    <property type="match status" value="1"/>
</dbReference>
<organism evidence="4 7">
    <name type="scientific">Rhizobium hidalgonense</name>
    <dbReference type="NCBI Taxonomy" id="1538159"/>
    <lineage>
        <taxon>Bacteria</taxon>
        <taxon>Pseudomonadati</taxon>
        <taxon>Pseudomonadota</taxon>
        <taxon>Alphaproteobacteria</taxon>
        <taxon>Hyphomicrobiales</taxon>
        <taxon>Rhizobiaceae</taxon>
        <taxon>Rhizobium/Agrobacterium group</taxon>
        <taxon>Rhizobium</taxon>
    </lineage>
</organism>
<dbReference type="InterPro" id="IPR057326">
    <property type="entry name" value="KR_dom"/>
</dbReference>
<evidence type="ECO:0000313" key="7">
    <source>
        <dbReference type="Proteomes" id="UP001268610"/>
    </source>
</evidence>
<dbReference type="EC" id="1.1.1.47" evidence="4"/>
<dbReference type="EMBL" id="NWSY01000018">
    <property type="protein sequence ID" value="PDT21337.1"/>
    <property type="molecule type" value="Genomic_DNA"/>
</dbReference>
<dbReference type="FunFam" id="3.40.50.720:FF:000084">
    <property type="entry name" value="Short-chain dehydrogenase reductase"/>
    <property type="match status" value="1"/>
</dbReference>
<reference evidence="5 6" key="1">
    <citation type="submission" date="2017-09" db="EMBL/GenBank/DDBJ databases">
        <title>Comparative genomics of rhizobia isolated from Phaseolus vulgaris in China.</title>
        <authorList>
            <person name="Tong W."/>
        </authorList>
    </citation>
    <scope>NUCLEOTIDE SEQUENCE [LARGE SCALE GENOMIC DNA]</scope>
    <source>
        <strain evidence="5 6">FH14</strain>
    </source>
</reference>
<dbReference type="AlphaFoldDB" id="A0A2A6K8X9"/>
<accession>A0A2A6K8X9</accession>
<dbReference type="CDD" id="cd05233">
    <property type="entry name" value="SDR_c"/>
    <property type="match status" value="1"/>
</dbReference>
<evidence type="ECO:0000259" key="3">
    <source>
        <dbReference type="SMART" id="SM00822"/>
    </source>
</evidence>
<dbReference type="InterPro" id="IPR036291">
    <property type="entry name" value="NAD(P)-bd_dom_sf"/>
</dbReference>
<evidence type="ECO:0000256" key="2">
    <source>
        <dbReference type="ARBA" id="ARBA00023002"/>
    </source>
</evidence>
<reference evidence="4" key="2">
    <citation type="submission" date="2023-04" db="EMBL/GenBank/DDBJ databases">
        <title>Genomic characterization of faba bean (Vicia faba) microsymbionts in Mexican soils.</title>
        <authorList>
            <person name="Rivera Orduna F.N."/>
            <person name="Guevara-Luna J."/>
            <person name="Yan J."/>
            <person name="Arroyo-Herrera I."/>
            <person name="Li Y."/>
            <person name="Vasquez-Murrieta M.S."/>
            <person name="Wang E.T."/>
        </authorList>
    </citation>
    <scope>NUCLEOTIDE SEQUENCE</scope>
    <source>
        <strain evidence="4">CH26</strain>
    </source>
</reference>
<dbReference type="GO" id="GO:0047936">
    <property type="term" value="F:glucose 1-dehydrogenase [NAD(P)+] activity"/>
    <property type="evidence" value="ECO:0007669"/>
    <property type="project" value="UniProtKB-EC"/>
</dbReference>
<dbReference type="InterPro" id="IPR002347">
    <property type="entry name" value="SDR_fam"/>
</dbReference>
<gene>
    <name evidence="5" type="ORF">CO674_22210</name>
    <name evidence="4" type="ORF">RJJ65_32765</name>
</gene>
<comment type="caution">
    <text evidence="4">The sequence shown here is derived from an EMBL/GenBank/DDBJ whole genome shotgun (WGS) entry which is preliminary data.</text>
</comment>
<dbReference type="EMBL" id="JAVLSF010000038">
    <property type="protein sequence ID" value="MDR9777330.1"/>
    <property type="molecule type" value="Genomic_DNA"/>
</dbReference>
<dbReference type="RefSeq" id="WP_097535805.1">
    <property type="nucleotide sequence ID" value="NZ_JAVLSD010000034.1"/>
</dbReference>
<dbReference type="GO" id="GO:0048038">
    <property type="term" value="F:quinone binding"/>
    <property type="evidence" value="ECO:0007669"/>
    <property type="project" value="TreeGrafter"/>
</dbReference>
<dbReference type="PANTHER" id="PTHR42760">
    <property type="entry name" value="SHORT-CHAIN DEHYDROGENASES/REDUCTASES FAMILY MEMBER"/>
    <property type="match status" value="1"/>
</dbReference>
<protein>
    <submittedName>
        <fullName evidence="4">Glucose 1-dehydrogenase</fullName>
        <ecNumber evidence="4">1.1.1.47</ecNumber>
    </submittedName>
    <submittedName>
        <fullName evidence="5">Oxidoreductase</fullName>
    </submittedName>
</protein>
<keyword evidence="6" id="KW-1185">Reference proteome</keyword>